<dbReference type="PATRIC" id="fig|1227456.3.peg.1883"/>
<dbReference type="InterPro" id="IPR000595">
    <property type="entry name" value="cNMP-bd_dom"/>
</dbReference>
<dbReference type="Gene3D" id="2.60.120.10">
    <property type="entry name" value="Jelly Rolls"/>
    <property type="match status" value="1"/>
</dbReference>
<dbReference type="OrthoDB" id="301394at2157"/>
<dbReference type="RefSeq" id="WP_005042857.1">
    <property type="nucleotide sequence ID" value="NZ_AOME01000051.1"/>
</dbReference>
<dbReference type="PANTHER" id="PTHR36114">
    <property type="entry name" value="16.7 KDA PROTEIN IN WHIE LOCUS"/>
    <property type="match status" value="1"/>
</dbReference>
<dbReference type="AlphaFoldDB" id="M0N7I6"/>
<dbReference type="Pfam" id="PF07883">
    <property type="entry name" value="Cupin_2"/>
    <property type="match status" value="1"/>
</dbReference>
<gene>
    <name evidence="3" type="ORF">C450_09307</name>
</gene>
<comment type="caution">
    <text evidence="3">The sequence shown here is derived from an EMBL/GenBank/DDBJ whole genome shotgun (WGS) entry which is preliminary data.</text>
</comment>
<protein>
    <submittedName>
        <fullName evidence="3">Cupin 2 conserved barrel domain-containing protein</fullName>
    </submittedName>
</protein>
<organism evidence="3 4">
    <name type="scientific">Halococcus salifodinae DSM 8989</name>
    <dbReference type="NCBI Taxonomy" id="1227456"/>
    <lineage>
        <taxon>Archaea</taxon>
        <taxon>Methanobacteriati</taxon>
        <taxon>Methanobacteriota</taxon>
        <taxon>Stenosarchaea group</taxon>
        <taxon>Halobacteria</taxon>
        <taxon>Halobacteriales</taxon>
        <taxon>Halococcaceae</taxon>
        <taxon>Halococcus</taxon>
    </lineage>
</organism>
<evidence type="ECO:0000256" key="1">
    <source>
        <dbReference type="SAM" id="MobiDB-lite"/>
    </source>
</evidence>
<feature type="region of interest" description="Disordered" evidence="1">
    <location>
        <begin position="101"/>
        <end position="120"/>
    </location>
</feature>
<dbReference type="InterPro" id="IPR011051">
    <property type="entry name" value="RmlC_Cupin_sf"/>
</dbReference>
<dbReference type="SUPFAM" id="SSF51182">
    <property type="entry name" value="RmlC-like cupins"/>
    <property type="match status" value="1"/>
</dbReference>
<evidence type="ECO:0000259" key="2">
    <source>
        <dbReference type="PROSITE" id="PS50042"/>
    </source>
</evidence>
<keyword evidence="4" id="KW-1185">Reference proteome</keyword>
<dbReference type="EMBL" id="AOME01000051">
    <property type="protein sequence ID" value="EMA53498.1"/>
    <property type="molecule type" value="Genomic_DNA"/>
</dbReference>
<evidence type="ECO:0000313" key="4">
    <source>
        <dbReference type="Proteomes" id="UP000011625"/>
    </source>
</evidence>
<proteinExistence type="predicted"/>
<name>M0N7I6_9EURY</name>
<dbReference type="Proteomes" id="UP000011625">
    <property type="component" value="Unassembled WGS sequence"/>
</dbReference>
<dbReference type="InterPro" id="IPR052044">
    <property type="entry name" value="PKS_Associated_Protein"/>
</dbReference>
<dbReference type="InterPro" id="IPR014710">
    <property type="entry name" value="RmlC-like_jellyroll"/>
</dbReference>
<dbReference type="PANTHER" id="PTHR36114:SF1">
    <property type="entry name" value="16.7 KDA PROTEIN IN WHIE LOCUS"/>
    <property type="match status" value="1"/>
</dbReference>
<feature type="domain" description="Cyclic nucleotide-binding" evidence="2">
    <location>
        <begin position="11"/>
        <end position="77"/>
    </location>
</feature>
<reference evidence="3 4" key="1">
    <citation type="journal article" date="2014" name="PLoS Genet.">
        <title>Phylogenetically driven sequencing of extremely halophilic archaea reveals strategies for static and dynamic osmo-response.</title>
        <authorList>
            <person name="Becker E.A."/>
            <person name="Seitzer P.M."/>
            <person name="Tritt A."/>
            <person name="Larsen D."/>
            <person name="Krusor M."/>
            <person name="Yao A.I."/>
            <person name="Wu D."/>
            <person name="Madern D."/>
            <person name="Eisen J.A."/>
            <person name="Darling A.E."/>
            <person name="Facciotti M.T."/>
        </authorList>
    </citation>
    <scope>NUCLEOTIDE SEQUENCE [LARGE SCALE GENOMIC DNA]</scope>
    <source>
        <strain evidence="3 4">DSM 8989</strain>
    </source>
</reference>
<accession>M0N7I6</accession>
<dbReference type="PROSITE" id="PS50042">
    <property type="entry name" value="CNMP_BINDING_3"/>
    <property type="match status" value="1"/>
</dbReference>
<dbReference type="CDD" id="cd02226">
    <property type="entry name" value="cupin_YdbB-like"/>
    <property type="match status" value="1"/>
</dbReference>
<dbReference type="InterPro" id="IPR013096">
    <property type="entry name" value="Cupin_2"/>
</dbReference>
<feature type="compositionally biased region" description="Basic and acidic residues" evidence="1">
    <location>
        <begin position="110"/>
        <end position="120"/>
    </location>
</feature>
<evidence type="ECO:0000313" key="3">
    <source>
        <dbReference type="EMBL" id="EMA53498.1"/>
    </source>
</evidence>
<sequence length="120" mass="13568">MEHEKVDLEAKLAQFDEQWSPKLVGELNGQAVKLAKMEGEFVWHHHDEADELFLVLDGHLTIELPEESVDLDEGEFYIVPHGVEHKPVADGEAHVLLFEPAETRNTGNVENERTADTESI</sequence>